<organism evidence="2 3">
    <name type="scientific">Drosophila lebanonensis</name>
    <name type="common">Fruit fly</name>
    <name type="synonym">Scaptodrosophila lebanonensis</name>
    <dbReference type="NCBI Taxonomy" id="7225"/>
    <lineage>
        <taxon>Eukaryota</taxon>
        <taxon>Metazoa</taxon>
        <taxon>Ecdysozoa</taxon>
        <taxon>Arthropoda</taxon>
        <taxon>Hexapoda</taxon>
        <taxon>Insecta</taxon>
        <taxon>Pterygota</taxon>
        <taxon>Neoptera</taxon>
        <taxon>Endopterygota</taxon>
        <taxon>Diptera</taxon>
        <taxon>Brachycera</taxon>
        <taxon>Muscomorpha</taxon>
        <taxon>Ephydroidea</taxon>
        <taxon>Drosophilidae</taxon>
        <taxon>Scaptodrosophila</taxon>
    </lineage>
</organism>
<sequence>MANHHHINHLATAIGPLEFHAYEKGELLDLLLLVARELQLGKQTSKNVPIGLLHQELRIYGPLMEEHYAVQMDYAFSYLQEALDGGRLNSALTQKLFNLIRHREVGWESDAHEIGIIKCKVESIGADNHHIHHPGSHGVSLLQTPDNAFSDDVPNEEVMGEHVHHNHNHHHHHHHLIEEEFPVECPPISDDEKIRLLEEQTAWREELEQWEQHNNDEEVDDEDLEVEENEQAVEQDDDEQDDDDSDGDEPDYDEPDEDDEPDYDEPDYDEQDYDEPDDDEPDEDDELDDDEQQSDGQEETEQQAVVGTLHVVKQGMLEFNSSNMVITYNE</sequence>
<gene>
    <name evidence="3" type="primary">LOC115627307</name>
</gene>
<dbReference type="RefSeq" id="XP_030378810.1">
    <property type="nucleotide sequence ID" value="XM_030522950.1"/>
</dbReference>
<proteinExistence type="predicted"/>
<dbReference type="Proteomes" id="UP000504634">
    <property type="component" value="Unplaced"/>
</dbReference>
<evidence type="ECO:0000313" key="2">
    <source>
        <dbReference type="Proteomes" id="UP000504634"/>
    </source>
</evidence>
<evidence type="ECO:0000256" key="1">
    <source>
        <dbReference type="SAM" id="MobiDB-lite"/>
    </source>
</evidence>
<dbReference type="AlphaFoldDB" id="A0A6J2TTB0"/>
<protein>
    <submittedName>
        <fullName evidence="3">Sarcoplasmic reticulum histidine-rich calcium-binding protein-like</fullName>
    </submittedName>
</protein>
<feature type="compositionally biased region" description="Acidic residues" evidence="1">
    <location>
        <begin position="217"/>
        <end position="301"/>
    </location>
</feature>
<keyword evidence="2" id="KW-1185">Reference proteome</keyword>
<accession>A0A6J2TTB0</accession>
<dbReference type="GeneID" id="115627307"/>
<evidence type="ECO:0000313" key="3">
    <source>
        <dbReference type="RefSeq" id="XP_030378810.1"/>
    </source>
</evidence>
<name>A0A6J2TTB0_DROLE</name>
<feature type="region of interest" description="Disordered" evidence="1">
    <location>
        <begin position="211"/>
        <end position="302"/>
    </location>
</feature>
<reference evidence="3" key="1">
    <citation type="submission" date="2025-08" db="UniProtKB">
        <authorList>
            <consortium name="RefSeq"/>
        </authorList>
    </citation>
    <scope>IDENTIFICATION</scope>
    <source>
        <strain evidence="3">11010-0011.00</strain>
        <tissue evidence="3">Whole body</tissue>
    </source>
</reference>